<feature type="transmembrane region" description="Helical" evidence="1">
    <location>
        <begin position="790"/>
        <end position="810"/>
    </location>
</feature>
<dbReference type="RefSeq" id="WP_087143344.1">
    <property type="nucleotide sequence ID" value="NZ_FUKI01000101.1"/>
</dbReference>
<protein>
    <submittedName>
        <fullName evidence="3">Peptide synthetase</fullName>
    </submittedName>
</protein>
<sequence length="1437" mass="156448">MSRAYERTRSANIQIEGESANYSPSWQLKHVPIRGPVEADNCQEAAVLVSARHWNNVYPVGERFHDVFERRCLQFGEAAYRHLAIDYGEVAVTYSEVLDRANRLARFFEAHGVTAGARIALLLDRSIDSYAAVLAASKIGAAYVPLDTSFPTDRIHFMLEDSTVSVVITLRGFANRFTGVNATVLSLDACYDDIDALSAAPFKPVINQIATDPLAYIIYTSGSTGRPKGVPIRHSSICNFIHIASALYGYVPSDRVYQGMTIAFDFSFEELWVPLAAGATLVPAPSQAKLIGSDLTDFLTTRNVTALCCVPTLLATLEPVLPQLRFLLVSGEACPSDVVAKWLIPGRRVLNAYGPTETTVTATWSLLEPNKPITIGGPLPTYSVVIIDPDTRQALEAGEAGEICIAGVALCDDYVNRPDQTARAFIPDFLGLPDNPCGRLYRTGDLGRINASNEIEYLGRIDTQVKIRGYRIELSEIESVARGVHGVDQVVVQPFDPDGTGTILAAYLTAMRADEQLDMAHIDAALRAALPTYMVPAYYSQLDEIPLLASGKADRNALQPPSGSKFSATSAELVEPRTAREGELALLLADVLKREQVSVTANFFDELGADSLSMAAYATVIRKQLGLRRVSMRQLYEHPSIADLAIALDKLSIVAKVSPSPEAEVTKPDAVKPEEAVSAEPFRPAGVKRAAERHGVAPHIASNAARFATAIAQIAVYAIALFLSELAIVAAFHWVSAGVGFVDIYLRTVLSTSSIFFGTAAILIATKWLVMGRFTTEPIPLWSLKYLRFWIARMAIQGNPLILFVGTSIYSDYLRLLGVRVGKGAIILTPTPPICTDLVSIGAHSVIRQDALLPGYTACNGYLYPGTISIGSNVLICEATLLDIFTAIGDGSQLGTTSALLEGQAVPAGCVYQGAPAEPSKSNFDRVASCPVSKSREIFYTTLQLLTHCLVAVPATVMVVSLLFYAIIAAVGLNIHLSGWMLLENAAISAGVIYFGNLLLLIIVVLTVPRVLNLFVKPEVAHPLYGLQYELAKLIARFSNNQLLNKVFGDSSMIIYWLSAVGYDLSRSTQTGSNFGIEQSHHNPFLCEFNRNTLISDGLKMLNMEVSSTSFIMRKVAMPADTYVGNSIHYPADARLGANCLIATKAALPIDGELRTNIGLLGSPSFEIPRTVARDHCFDHFKQPAILKRQLVKKLRSNLVTLGLYFLSSCMIVSLGLLLSYGCFKLFGVSGADGSGSTILITTLALTVASLAFIFLTVVFAIFCERLVCKFRRLQPLYCSLYDPLFWAHERFWKFHYTDGLLTLFNGTPMKPFFRRLQGAKIGRGVFDDGAGLSEPSMVEIGDNCTLNFSSHFQPHSLEDGTFKSDLIKMGARCTLGTGAFVHYATVIHDDTVLEADAFLMKGSVMEQGTRWLGNPAREASTTRDITLIIKNGAKKW</sequence>
<dbReference type="Gene3D" id="2.160.10.10">
    <property type="entry name" value="Hexapeptide repeat proteins"/>
    <property type="match status" value="2"/>
</dbReference>
<dbReference type="PROSITE" id="PS00455">
    <property type="entry name" value="AMP_BINDING"/>
    <property type="match status" value="1"/>
</dbReference>
<dbReference type="InterPro" id="IPR011004">
    <property type="entry name" value="Trimer_LpxA-like_sf"/>
</dbReference>
<feature type="transmembrane region" description="Helical" evidence="1">
    <location>
        <begin position="945"/>
        <end position="968"/>
    </location>
</feature>
<dbReference type="EMBL" id="FUKI01000101">
    <property type="protein sequence ID" value="SJM92315.1"/>
    <property type="molecule type" value="Genomic_DNA"/>
</dbReference>
<dbReference type="FunFam" id="3.40.50.980:FF:000001">
    <property type="entry name" value="Non-ribosomal peptide synthetase"/>
    <property type="match status" value="1"/>
</dbReference>
<dbReference type="InterPro" id="IPR042099">
    <property type="entry name" value="ANL_N_sf"/>
</dbReference>
<dbReference type="InterPro" id="IPR020845">
    <property type="entry name" value="AMP-binding_CS"/>
</dbReference>
<dbReference type="CDD" id="cd05930">
    <property type="entry name" value="A_NRPS"/>
    <property type="match status" value="1"/>
</dbReference>
<dbReference type="Pfam" id="PF00501">
    <property type="entry name" value="AMP-binding"/>
    <property type="match status" value="1"/>
</dbReference>
<evidence type="ECO:0000313" key="4">
    <source>
        <dbReference type="Proteomes" id="UP000195667"/>
    </source>
</evidence>
<keyword evidence="1" id="KW-1133">Transmembrane helix</keyword>
<dbReference type="SUPFAM" id="SSF51161">
    <property type="entry name" value="Trimeric LpxA-like enzymes"/>
    <property type="match status" value="2"/>
</dbReference>
<evidence type="ECO:0000313" key="3">
    <source>
        <dbReference type="EMBL" id="SJM92315.1"/>
    </source>
</evidence>
<feature type="transmembrane region" description="Helical" evidence="1">
    <location>
        <begin position="710"/>
        <end position="732"/>
    </location>
</feature>
<dbReference type="InterPro" id="IPR009081">
    <property type="entry name" value="PP-bd_ACP"/>
</dbReference>
<keyword evidence="1" id="KW-0472">Membrane</keyword>
<dbReference type="InterPro" id="IPR010071">
    <property type="entry name" value="AA_adenyl_dom"/>
</dbReference>
<feature type="transmembrane region" description="Helical" evidence="1">
    <location>
        <begin position="1199"/>
        <end position="1219"/>
    </location>
</feature>
<dbReference type="GO" id="GO:0043041">
    <property type="term" value="P:amino acid activation for nonribosomal peptide biosynthetic process"/>
    <property type="evidence" value="ECO:0007669"/>
    <property type="project" value="TreeGrafter"/>
</dbReference>
<feature type="transmembrane region" description="Helical" evidence="1">
    <location>
        <begin position="1239"/>
        <end position="1263"/>
    </location>
</feature>
<dbReference type="SUPFAM" id="SSF56801">
    <property type="entry name" value="Acetyl-CoA synthetase-like"/>
    <property type="match status" value="1"/>
</dbReference>
<organism evidence="3 4">
    <name type="scientific">Crenothrix polyspora</name>
    <dbReference type="NCBI Taxonomy" id="360316"/>
    <lineage>
        <taxon>Bacteria</taxon>
        <taxon>Pseudomonadati</taxon>
        <taxon>Pseudomonadota</taxon>
        <taxon>Gammaproteobacteria</taxon>
        <taxon>Methylococcales</taxon>
        <taxon>Crenotrichaceae</taxon>
        <taxon>Crenothrix</taxon>
    </lineage>
</organism>
<dbReference type="GO" id="GO:0044550">
    <property type="term" value="P:secondary metabolite biosynthetic process"/>
    <property type="evidence" value="ECO:0007669"/>
    <property type="project" value="TreeGrafter"/>
</dbReference>
<dbReference type="InterPro" id="IPR000873">
    <property type="entry name" value="AMP-dep_synth/lig_dom"/>
</dbReference>
<dbReference type="OrthoDB" id="9757559at2"/>
<dbReference type="NCBIfam" id="TIGR01733">
    <property type="entry name" value="AA-adenyl-dom"/>
    <property type="match status" value="1"/>
</dbReference>
<dbReference type="InterPro" id="IPR036736">
    <property type="entry name" value="ACP-like_sf"/>
</dbReference>
<dbReference type="Gene3D" id="1.10.1200.10">
    <property type="entry name" value="ACP-like"/>
    <property type="match status" value="1"/>
</dbReference>
<dbReference type="Proteomes" id="UP000195667">
    <property type="component" value="Unassembled WGS sequence"/>
</dbReference>
<proteinExistence type="predicted"/>
<reference evidence="4" key="1">
    <citation type="submission" date="2017-02" db="EMBL/GenBank/DDBJ databases">
        <authorList>
            <person name="Daims H."/>
        </authorList>
    </citation>
    <scope>NUCLEOTIDE SEQUENCE [LARGE SCALE GENOMIC DNA]</scope>
</reference>
<dbReference type="InterPro" id="IPR025110">
    <property type="entry name" value="AMP-bd_C"/>
</dbReference>
<dbReference type="PANTHER" id="PTHR45527:SF1">
    <property type="entry name" value="FATTY ACID SYNTHASE"/>
    <property type="match status" value="1"/>
</dbReference>
<dbReference type="Gene3D" id="3.40.50.12780">
    <property type="entry name" value="N-terminal domain of ligase-like"/>
    <property type="match status" value="1"/>
</dbReference>
<dbReference type="InterPro" id="IPR045851">
    <property type="entry name" value="AMP-bd_C_sf"/>
</dbReference>
<dbReference type="GO" id="GO:0031177">
    <property type="term" value="F:phosphopantetheine binding"/>
    <property type="evidence" value="ECO:0007669"/>
    <property type="project" value="TreeGrafter"/>
</dbReference>
<dbReference type="PANTHER" id="PTHR45527">
    <property type="entry name" value="NONRIBOSOMAL PEPTIDE SYNTHETASE"/>
    <property type="match status" value="1"/>
</dbReference>
<evidence type="ECO:0000256" key="1">
    <source>
        <dbReference type="SAM" id="Phobius"/>
    </source>
</evidence>
<dbReference type="Pfam" id="PF00550">
    <property type="entry name" value="PP-binding"/>
    <property type="match status" value="1"/>
</dbReference>
<dbReference type="GO" id="GO:0005737">
    <property type="term" value="C:cytoplasm"/>
    <property type="evidence" value="ECO:0007669"/>
    <property type="project" value="TreeGrafter"/>
</dbReference>
<feature type="domain" description="Carrier" evidence="2">
    <location>
        <begin position="575"/>
        <end position="652"/>
    </location>
</feature>
<feature type="transmembrane region" description="Helical" evidence="1">
    <location>
        <begin position="744"/>
        <end position="770"/>
    </location>
</feature>
<feature type="transmembrane region" description="Helical" evidence="1">
    <location>
        <begin position="988"/>
        <end position="1008"/>
    </location>
</feature>
<dbReference type="NCBIfam" id="TIGR02353">
    <property type="entry name" value="NRPS_term_dom"/>
    <property type="match status" value="1"/>
</dbReference>
<gene>
    <name evidence="3" type="ORF">CRENPOLYSF1_270058</name>
</gene>
<accession>A0A1R4H7R8</accession>
<dbReference type="Gene3D" id="3.30.300.30">
    <property type="match status" value="1"/>
</dbReference>
<dbReference type="Pfam" id="PF13193">
    <property type="entry name" value="AMP-binding_C"/>
    <property type="match status" value="1"/>
</dbReference>
<dbReference type="SUPFAM" id="SSF47336">
    <property type="entry name" value="ACP-like"/>
    <property type="match status" value="1"/>
</dbReference>
<keyword evidence="1" id="KW-0812">Transmembrane</keyword>
<keyword evidence="4" id="KW-1185">Reference proteome</keyword>
<dbReference type="InterPro" id="IPR012728">
    <property type="entry name" value="Pls/PosA_C"/>
</dbReference>
<name>A0A1R4H7R8_9GAMM</name>
<dbReference type="PROSITE" id="PS50075">
    <property type="entry name" value="CARRIER"/>
    <property type="match status" value="1"/>
</dbReference>
<evidence type="ECO:0000259" key="2">
    <source>
        <dbReference type="PROSITE" id="PS50075"/>
    </source>
</evidence>